<evidence type="ECO:0000313" key="2">
    <source>
        <dbReference type="EMBL" id="KKL89380.1"/>
    </source>
</evidence>
<keyword evidence="1" id="KW-1133">Transmembrane helix</keyword>
<keyword evidence="1" id="KW-0472">Membrane</keyword>
<proteinExistence type="predicted"/>
<organism evidence="2">
    <name type="scientific">marine sediment metagenome</name>
    <dbReference type="NCBI Taxonomy" id="412755"/>
    <lineage>
        <taxon>unclassified sequences</taxon>
        <taxon>metagenomes</taxon>
        <taxon>ecological metagenomes</taxon>
    </lineage>
</organism>
<reference evidence="2" key="1">
    <citation type="journal article" date="2015" name="Nature">
        <title>Complex archaea that bridge the gap between prokaryotes and eukaryotes.</title>
        <authorList>
            <person name="Spang A."/>
            <person name="Saw J.H."/>
            <person name="Jorgensen S.L."/>
            <person name="Zaremba-Niedzwiedzka K."/>
            <person name="Martijn J."/>
            <person name="Lind A.E."/>
            <person name="van Eijk R."/>
            <person name="Schleper C."/>
            <person name="Guy L."/>
            <person name="Ettema T.J."/>
        </authorList>
    </citation>
    <scope>NUCLEOTIDE SEQUENCE</scope>
</reference>
<sequence length="86" mass="10132">MTLLEIVALAALGLFVLLCLGSLVGHYLRVVLREDYLESPKDRMTPHRARLPTYYLPTMSADWERDRRLLRVMKHRAKPPFDRHMN</sequence>
<feature type="transmembrane region" description="Helical" evidence="1">
    <location>
        <begin position="6"/>
        <end position="28"/>
    </location>
</feature>
<gene>
    <name evidence="2" type="ORF">LCGC14_1915230</name>
</gene>
<accession>A0A0F9I6F5</accession>
<evidence type="ECO:0000256" key="1">
    <source>
        <dbReference type="SAM" id="Phobius"/>
    </source>
</evidence>
<name>A0A0F9I6F5_9ZZZZ</name>
<protein>
    <submittedName>
        <fullName evidence="2">Uncharacterized protein</fullName>
    </submittedName>
</protein>
<keyword evidence="1" id="KW-0812">Transmembrane</keyword>
<dbReference type="EMBL" id="LAZR01020301">
    <property type="protein sequence ID" value="KKL89380.1"/>
    <property type="molecule type" value="Genomic_DNA"/>
</dbReference>
<comment type="caution">
    <text evidence="2">The sequence shown here is derived from an EMBL/GenBank/DDBJ whole genome shotgun (WGS) entry which is preliminary data.</text>
</comment>
<dbReference type="AlphaFoldDB" id="A0A0F9I6F5"/>